<accession>A0A1G4AXX9</accession>
<organism evidence="1 2">
    <name type="scientific">Colletotrichum orchidophilum</name>
    <dbReference type="NCBI Taxonomy" id="1209926"/>
    <lineage>
        <taxon>Eukaryota</taxon>
        <taxon>Fungi</taxon>
        <taxon>Dikarya</taxon>
        <taxon>Ascomycota</taxon>
        <taxon>Pezizomycotina</taxon>
        <taxon>Sordariomycetes</taxon>
        <taxon>Hypocreomycetidae</taxon>
        <taxon>Glomerellales</taxon>
        <taxon>Glomerellaceae</taxon>
        <taxon>Colletotrichum</taxon>
    </lineage>
</organism>
<dbReference type="EMBL" id="MJBS01000109">
    <property type="protein sequence ID" value="OHE93976.1"/>
    <property type="molecule type" value="Genomic_DNA"/>
</dbReference>
<dbReference type="OrthoDB" id="10516404at2759"/>
<dbReference type="Proteomes" id="UP000176998">
    <property type="component" value="Unassembled WGS sequence"/>
</dbReference>
<dbReference type="AlphaFoldDB" id="A0A1G4AXX9"/>
<keyword evidence="2" id="KW-1185">Reference proteome</keyword>
<comment type="caution">
    <text evidence="1">The sequence shown here is derived from an EMBL/GenBank/DDBJ whole genome shotgun (WGS) entry which is preliminary data.</text>
</comment>
<name>A0A1G4AXX9_9PEZI</name>
<sequence>MQPQSSFAKFQAQPAFGVPDPTREYYSGFEYPIAMGVNDITQPPLLLQCYQLWVPSMGLCGRLPMDATQGRDYVRCPLATLR</sequence>
<evidence type="ECO:0000313" key="2">
    <source>
        <dbReference type="Proteomes" id="UP000176998"/>
    </source>
</evidence>
<proteinExistence type="predicted"/>
<reference evidence="1 2" key="1">
    <citation type="submission" date="2016-09" db="EMBL/GenBank/DDBJ databases">
        <authorList>
            <person name="Capua I."/>
            <person name="De Benedictis P."/>
            <person name="Joannis T."/>
            <person name="Lombin L.H."/>
            <person name="Cattoli G."/>
        </authorList>
    </citation>
    <scope>NUCLEOTIDE SEQUENCE [LARGE SCALE GENOMIC DNA]</scope>
    <source>
        <strain evidence="1 2">IMI 309357</strain>
    </source>
</reference>
<dbReference type="RefSeq" id="XP_022471140.1">
    <property type="nucleotide sequence ID" value="XM_022622390.1"/>
</dbReference>
<dbReference type="GeneID" id="34563900"/>
<gene>
    <name evidence="1" type="ORF">CORC01_10763</name>
</gene>
<evidence type="ECO:0000313" key="1">
    <source>
        <dbReference type="EMBL" id="OHE93976.1"/>
    </source>
</evidence>
<protein>
    <submittedName>
        <fullName evidence="1">Uncharacterized protein</fullName>
    </submittedName>
</protein>